<dbReference type="AlphaFoldDB" id="A0A1F7TZY3"/>
<evidence type="ECO:0000256" key="4">
    <source>
        <dbReference type="ARBA" id="ARBA00022970"/>
    </source>
</evidence>
<gene>
    <name evidence="6" type="ORF">A3C17_00385</name>
</gene>
<dbReference type="InterPro" id="IPR028081">
    <property type="entry name" value="Leu-bd"/>
</dbReference>
<proteinExistence type="inferred from homology"/>
<evidence type="ECO:0000256" key="3">
    <source>
        <dbReference type="ARBA" id="ARBA00022729"/>
    </source>
</evidence>
<dbReference type="Proteomes" id="UP000177097">
    <property type="component" value="Unassembled WGS sequence"/>
</dbReference>
<dbReference type="InterPro" id="IPR051010">
    <property type="entry name" value="BCAA_transport"/>
</dbReference>
<keyword evidence="3" id="KW-0732">Signal</keyword>
<evidence type="ECO:0000256" key="1">
    <source>
        <dbReference type="ARBA" id="ARBA00010062"/>
    </source>
</evidence>
<dbReference type="STRING" id="1802389.A3C17_00385"/>
<comment type="caution">
    <text evidence="6">The sequence shown here is derived from an EMBL/GenBank/DDBJ whole genome shotgun (WGS) entry which is preliminary data.</text>
</comment>
<sequence length="353" mass="37046">MWLLSGDNKTVSEEGPIKIGVSSPLSGEAASYGESARAGALLAQKEINEAGGVNGRMIELVFEDDTCSPSGVSAMQKLVNVDKVSAIIGPVCSPVAGAAIPIARSAEVPLILIGASAPGLAGGPDSIFSTYPSDAFQGKFAAEYLYSDLGARKVAVLYVNNEWGVGLRRVFVERFKELGGEILFDEGVAQDVKDVRTQVSKIKNTNPDIVYVPLFPAGGIAAIKQFKEAGVDVPLIGGDAFLGDEIVNSGVSEGVMYTAAKVNNTDEFKAQVKALTGVDANIIAPLAYDALKIYAGIMEKSGTDAAAVVKGLNDLTYTEGVSFPEISYDDNGDLEKAAYEVFVYKNGKAELVK</sequence>
<reference evidence="6 7" key="1">
    <citation type="journal article" date="2016" name="Nat. Commun.">
        <title>Thousands of microbial genomes shed light on interconnected biogeochemical processes in an aquifer system.</title>
        <authorList>
            <person name="Anantharaman K."/>
            <person name="Brown C.T."/>
            <person name="Hug L.A."/>
            <person name="Sharon I."/>
            <person name="Castelle C.J."/>
            <person name="Probst A.J."/>
            <person name="Thomas B.C."/>
            <person name="Singh A."/>
            <person name="Wilkins M.J."/>
            <person name="Karaoz U."/>
            <person name="Brodie E.L."/>
            <person name="Williams K.H."/>
            <person name="Hubbard S.S."/>
            <person name="Banfield J.F."/>
        </authorList>
    </citation>
    <scope>NUCLEOTIDE SEQUENCE [LARGE SCALE GENOMIC DNA]</scope>
</reference>
<keyword evidence="2" id="KW-0813">Transport</keyword>
<dbReference type="PRINTS" id="PR00337">
    <property type="entry name" value="LEUILEVALBP"/>
</dbReference>
<dbReference type="Pfam" id="PF13458">
    <property type="entry name" value="Peripla_BP_6"/>
    <property type="match status" value="1"/>
</dbReference>
<dbReference type="PANTHER" id="PTHR30483:SF6">
    <property type="entry name" value="PERIPLASMIC BINDING PROTEIN OF ABC TRANSPORTER FOR NATURAL AMINO ACIDS"/>
    <property type="match status" value="1"/>
</dbReference>
<dbReference type="InterPro" id="IPR028082">
    <property type="entry name" value="Peripla_BP_I"/>
</dbReference>
<dbReference type="EMBL" id="MGDX01000018">
    <property type="protein sequence ID" value="OGL70997.1"/>
    <property type="molecule type" value="Genomic_DNA"/>
</dbReference>
<dbReference type="GO" id="GO:0006865">
    <property type="term" value="P:amino acid transport"/>
    <property type="evidence" value="ECO:0007669"/>
    <property type="project" value="UniProtKB-KW"/>
</dbReference>
<evidence type="ECO:0000313" key="7">
    <source>
        <dbReference type="Proteomes" id="UP000177097"/>
    </source>
</evidence>
<dbReference type="Gene3D" id="3.40.50.2300">
    <property type="match status" value="2"/>
</dbReference>
<dbReference type="SUPFAM" id="SSF53822">
    <property type="entry name" value="Periplasmic binding protein-like I"/>
    <property type="match status" value="1"/>
</dbReference>
<evidence type="ECO:0000259" key="5">
    <source>
        <dbReference type="Pfam" id="PF13458"/>
    </source>
</evidence>
<protein>
    <recommendedName>
        <fullName evidence="5">Leucine-binding protein domain-containing protein</fullName>
    </recommendedName>
</protein>
<accession>A0A1F7TZY3</accession>
<feature type="domain" description="Leucine-binding protein" evidence="5">
    <location>
        <begin position="16"/>
        <end position="339"/>
    </location>
</feature>
<evidence type="ECO:0000256" key="2">
    <source>
        <dbReference type="ARBA" id="ARBA00022448"/>
    </source>
</evidence>
<dbReference type="InterPro" id="IPR000709">
    <property type="entry name" value="Leu_Ile_Val-bd"/>
</dbReference>
<comment type="similarity">
    <text evidence="1">Belongs to the leucine-binding protein family.</text>
</comment>
<name>A0A1F7TZY3_9BACT</name>
<dbReference type="CDD" id="cd19984">
    <property type="entry name" value="PBP1_ABC_ligand_binding-like"/>
    <property type="match status" value="1"/>
</dbReference>
<dbReference type="PANTHER" id="PTHR30483">
    <property type="entry name" value="LEUCINE-SPECIFIC-BINDING PROTEIN"/>
    <property type="match status" value="1"/>
</dbReference>
<evidence type="ECO:0000313" key="6">
    <source>
        <dbReference type="EMBL" id="OGL70997.1"/>
    </source>
</evidence>
<keyword evidence="4" id="KW-0029">Amino-acid transport</keyword>
<organism evidence="6 7">
    <name type="scientific">Candidatus Uhrbacteria bacterium RIFCSPHIGHO2_02_FULL_53_13</name>
    <dbReference type="NCBI Taxonomy" id="1802389"/>
    <lineage>
        <taxon>Bacteria</taxon>
        <taxon>Candidatus Uhriibacteriota</taxon>
    </lineage>
</organism>